<reference evidence="2 3" key="2">
    <citation type="submission" date="2020-03" db="EMBL/GenBank/DDBJ databases">
        <authorList>
            <person name="Ichikawa N."/>
            <person name="Kimura A."/>
            <person name="Kitahashi Y."/>
            <person name="Uohara A."/>
        </authorList>
    </citation>
    <scope>NUCLEOTIDE SEQUENCE [LARGE SCALE GENOMIC DNA]</scope>
    <source>
        <strain evidence="2 3">NBRC 108639</strain>
    </source>
</reference>
<keyword evidence="3" id="KW-1185">Reference proteome</keyword>
<gene>
    <name evidence="2" type="ORF">Phou_059830</name>
</gene>
<reference evidence="2 3" key="1">
    <citation type="submission" date="2020-03" db="EMBL/GenBank/DDBJ databases">
        <title>Whole genome shotgun sequence of Phytohabitans houttuyneae NBRC 108639.</title>
        <authorList>
            <person name="Komaki H."/>
            <person name="Tamura T."/>
        </authorList>
    </citation>
    <scope>NUCLEOTIDE SEQUENCE [LARGE SCALE GENOMIC DNA]</scope>
    <source>
        <strain evidence="2 3">NBRC 108639</strain>
    </source>
</reference>
<dbReference type="Proteomes" id="UP000482800">
    <property type="component" value="Unassembled WGS sequence"/>
</dbReference>
<dbReference type="AlphaFoldDB" id="A0A6V8K9E8"/>
<dbReference type="RefSeq" id="WP_173061493.1">
    <property type="nucleotide sequence ID" value="NZ_BAABGO010000022.1"/>
</dbReference>
<comment type="caution">
    <text evidence="2">The sequence shown here is derived from an EMBL/GenBank/DDBJ whole genome shotgun (WGS) entry which is preliminary data.</text>
</comment>
<proteinExistence type="predicted"/>
<sequence>MSRPPLSLARLALGLITALTLALVASQPAAAASTTTTPPATTWQLASIGQRICIPAGESWWTYFWITIDGQWSTPIEVGARNLRAGTTTSLPHAPIPPGSSDGHVALNLIAMTLPPLPFGVYQPELTASDGTVTQSVPVTIQVQERWGCA</sequence>
<keyword evidence="1" id="KW-0732">Signal</keyword>
<feature type="chain" id="PRO_5028853616" evidence="1">
    <location>
        <begin position="32"/>
        <end position="150"/>
    </location>
</feature>
<organism evidence="2 3">
    <name type="scientific">Phytohabitans houttuyneae</name>
    <dbReference type="NCBI Taxonomy" id="1076126"/>
    <lineage>
        <taxon>Bacteria</taxon>
        <taxon>Bacillati</taxon>
        <taxon>Actinomycetota</taxon>
        <taxon>Actinomycetes</taxon>
        <taxon>Micromonosporales</taxon>
        <taxon>Micromonosporaceae</taxon>
    </lineage>
</organism>
<name>A0A6V8K9E8_9ACTN</name>
<dbReference type="Pfam" id="PF19410">
    <property type="entry name" value="DUF5980"/>
    <property type="match status" value="1"/>
</dbReference>
<evidence type="ECO:0000256" key="1">
    <source>
        <dbReference type="SAM" id="SignalP"/>
    </source>
</evidence>
<evidence type="ECO:0000313" key="3">
    <source>
        <dbReference type="Proteomes" id="UP000482800"/>
    </source>
</evidence>
<dbReference type="InterPro" id="IPR046023">
    <property type="entry name" value="DUF5980"/>
</dbReference>
<evidence type="ECO:0000313" key="2">
    <source>
        <dbReference type="EMBL" id="GFJ81803.1"/>
    </source>
</evidence>
<protein>
    <submittedName>
        <fullName evidence="2">Uncharacterized protein</fullName>
    </submittedName>
</protein>
<accession>A0A6V8K9E8</accession>
<feature type="signal peptide" evidence="1">
    <location>
        <begin position="1"/>
        <end position="31"/>
    </location>
</feature>
<dbReference type="EMBL" id="BLPF01000002">
    <property type="protein sequence ID" value="GFJ81803.1"/>
    <property type="molecule type" value="Genomic_DNA"/>
</dbReference>